<organism evidence="6 7">
    <name type="scientific">Henriciella pelagia</name>
    <dbReference type="NCBI Taxonomy" id="1977912"/>
    <lineage>
        <taxon>Bacteria</taxon>
        <taxon>Pseudomonadati</taxon>
        <taxon>Pseudomonadota</taxon>
        <taxon>Alphaproteobacteria</taxon>
        <taxon>Hyphomonadales</taxon>
        <taxon>Hyphomonadaceae</taxon>
        <taxon>Henriciella</taxon>
    </lineage>
</organism>
<protein>
    <recommendedName>
        <fullName evidence="5">ABC transporter domain-containing protein</fullName>
    </recommendedName>
</protein>
<keyword evidence="3" id="KW-0067">ATP-binding</keyword>
<dbReference type="PROSITE" id="PS50893">
    <property type="entry name" value="ABC_TRANSPORTER_2"/>
    <property type="match status" value="1"/>
</dbReference>
<dbReference type="PANTHER" id="PTHR19211">
    <property type="entry name" value="ATP-BINDING TRANSPORT PROTEIN-RELATED"/>
    <property type="match status" value="1"/>
</dbReference>
<dbReference type="InterPro" id="IPR027417">
    <property type="entry name" value="P-loop_NTPase"/>
</dbReference>
<dbReference type="CDD" id="cd03221">
    <property type="entry name" value="ABCF_EF-3"/>
    <property type="match status" value="1"/>
</dbReference>
<keyword evidence="1" id="KW-0677">Repeat</keyword>
<comment type="caution">
    <text evidence="6">The sequence shown here is derived from an EMBL/GenBank/DDBJ whole genome shotgun (WGS) entry which is preliminary data.</text>
</comment>
<gene>
    <name evidence="6" type="ORF">GCM10011503_01830</name>
</gene>
<dbReference type="InterPro" id="IPR003439">
    <property type="entry name" value="ABC_transporter-like_ATP-bd"/>
</dbReference>
<reference evidence="7" key="1">
    <citation type="journal article" date="2019" name="Int. J. Syst. Evol. Microbiol.">
        <title>The Global Catalogue of Microorganisms (GCM) 10K type strain sequencing project: providing services to taxonomists for standard genome sequencing and annotation.</title>
        <authorList>
            <consortium name="The Broad Institute Genomics Platform"/>
            <consortium name="The Broad Institute Genome Sequencing Center for Infectious Disease"/>
            <person name="Wu L."/>
            <person name="Ma J."/>
        </authorList>
    </citation>
    <scope>NUCLEOTIDE SEQUENCE [LARGE SCALE GENOMIC DNA]</scope>
    <source>
        <strain evidence="7">CGMCC 1.15928</strain>
    </source>
</reference>
<accession>A0ABQ1J2F5</accession>
<sequence length="369" mass="39399">MDLLLLDEPTNNLDAAGRAAIDDLIRAWPGGLLIASHDRALLEQADRIVELSPIGCTVFGGGWSEFAEARSAARARAAAEAERAANTLKATERKLQQAREKQEKSDSRGRAVRTRGDQPKMLLDKRQERAEQTAGRGSDLAHRQLGAASDAVAAASARLEIVTPLSIDLPSPDLPSSRQLLKLEDVCAGFGGRTLFGPLSLEVRGPQRIAIKGANGSGKSTLLNLIRGRIAPASGTVTRLTRRIAILDQHVAVFDPNTSLLENVRALLPALNENDIRARLARFAFRGEAALQPVGTLSGGERLRAGLAVAFAGGEPPELFLLDEPTNHLDIESVELLEAALKAWTGAIIVISHDTAFLNAIGVQNVITL</sequence>
<evidence type="ECO:0000259" key="5">
    <source>
        <dbReference type="PROSITE" id="PS50893"/>
    </source>
</evidence>
<keyword evidence="2" id="KW-0547">Nucleotide-binding</keyword>
<dbReference type="Pfam" id="PF00005">
    <property type="entry name" value="ABC_tran"/>
    <property type="match status" value="1"/>
</dbReference>
<feature type="domain" description="ABC transporter" evidence="5">
    <location>
        <begin position="181"/>
        <end position="369"/>
    </location>
</feature>
<evidence type="ECO:0000313" key="7">
    <source>
        <dbReference type="Proteomes" id="UP000628854"/>
    </source>
</evidence>
<evidence type="ECO:0000256" key="2">
    <source>
        <dbReference type="ARBA" id="ARBA00022741"/>
    </source>
</evidence>
<feature type="region of interest" description="Disordered" evidence="4">
    <location>
        <begin position="92"/>
        <end position="142"/>
    </location>
</feature>
<dbReference type="SMART" id="SM00382">
    <property type="entry name" value="AAA"/>
    <property type="match status" value="1"/>
</dbReference>
<evidence type="ECO:0000313" key="6">
    <source>
        <dbReference type="EMBL" id="GGB57077.1"/>
    </source>
</evidence>
<dbReference type="Proteomes" id="UP000628854">
    <property type="component" value="Unassembled WGS sequence"/>
</dbReference>
<proteinExistence type="predicted"/>
<evidence type="ECO:0000256" key="1">
    <source>
        <dbReference type="ARBA" id="ARBA00022737"/>
    </source>
</evidence>
<feature type="compositionally biased region" description="Basic and acidic residues" evidence="4">
    <location>
        <begin position="92"/>
        <end position="131"/>
    </location>
</feature>
<dbReference type="InterPro" id="IPR050611">
    <property type="entry name" value="ABCF"/>
</dbReference>
<evidence type="ECO:0000256" key="3">
    <source>
        <dbReference type="ARBA" id="ARBA00022840"/>
    </source>
</evidence>
<dbReference type="PANTHER" id="PTHR19211:SF6">
    <property type="entry name" value="BLL7188 PROTEIN"/>
    <property type="match status" value="1"/>
</dbReference>
<dbReference type="EMBL" id="BMKF01000001">
    <property type="protein sequence ID" value="GGB57077.1"/>
    <property type="molecule type" value="Genomic_DNA"/>
</dbReference>
<evidence type="ECO:0000256" key="4">
    <source>
        <dbReference type="SAM" id="MobiDB-lite"/>
    </source>
</evidence>
<dbReference type="InterPro" id="IPR003593">
    <property type="entry name" value="AAA+_ATPase"/>
</dbReference>
<dbReference type="Gene3D" id="3.40.50.300">
    <property type="entry name" value="P-loop containing nucleotide triphosphate hydrolases"/>
    <property type="match status" value="2"/>
</dbReference>
<name>A0ABQ1J2F5_9PROT</name>
<keyword evidence="7" id="KW-1185">Reference proteome</keyword>
<dbReference type="SUPFAM" id="SSF52540">
    <property type="entry name" value="P-loop containing nucleoside triphosphate hydrolases"/>
    <property type="match status" value="2"/>
</dbReference>